<feature type="transmembrane region" description="Helical" evidence="1">
    <location>
        <begin position="53"/>
        <end position="75"/>
    </location>
</feature>
<dbReference type="InterPro" id="IPR056769">
    <property type="entry name" value="Piezo_TM1-24"/>
</dbReference>
<keyword evidence="1" id="KW-0472">Membrane</keyword>
<dbReference type="GO" id="GO:0008381">
    <property type="term" value="F:mechanosensitive monoatomic ion channel activity"/>
    <property type="evidence" value="ECO:0007669"/>
    <property type="project" value="InterPro"/>
</dbReference>
<evidence type="ECO:0000256" key="1">
    <source>
        <dbReference type="SAM" id="Phobius"/>
    </source>
</evidence>
<dbReference type="STRING" id="6689.A0A423T9L6"/>
<keyword evidence="1" id="KW-0812">Transmembrane</keyword>
<keyword evidence="4" id="KW-1185">Reference proteome</keyword>
<dbReference type="OrthoDB" id="6355573at2759"/>
<accession>A0A423T9L6</accession>
<sequence>MLFLTHSFLFITGAALRFSLMSLAYLLLVLAIPLLPAPTIHTMRGHTGRYLKAVAGISVVNFLLQFTFQIVLLSLPPYAYFLEECSFLEELMRHLGFVRLDGISEVDGTRWLLPECILLVFSPTVYFACLKLTAHASPDFHLPAHNASNTQKNLGLRILNAVGTWWGKGERGGRRKGCQGGILWILNAVGRCG</sequence>
<feature type="domain" description="Piezo TM1-24" evidence="2">
    <location>
        <begin position="17"/>
        <end position="137"/>
    </location>
</feature>
<proteinExistence type="predicted"/>
<reference evidence="3 4" key="1">
    <citation type="submission" date="2018-04" db="EMBL/GenBank/DDBJ databases">
        <authorList>
            <person name="Zhang X."/>
            <person name="Yuan J."/>
            <person name="Li F."/>
            <person name="Xiang J."/>
        </authorList>
    </citation>
    <scope>NUCLEOTIDE SEQUENCE [LARGE SCALE GENOMIC DNA]</scope>
    <source>
        <tissue evidence="3">Muscle</tissue>
    </source>
</reference>
<dbReference type="PANTHER" id="PTHR47049">
    <property type="entry name" value="PIEZO-TYPE MECHANOSENSITIVE ION CHANNEL HOMOLOG"/>
    <property type="match status" value="1"/>
</dbReference>
<organism evidence="3 4">
    <name type="scientific">Penaeus vannamei</name>
    <name type="common">Whiteleg shrimp</name>
    <name type="synonym">Litopenaeus vannamei</name>
    <dbReference type="NCBI Taxonomy" id="6689"/>
    <lineage>
        <taxon>Eukaryota</taxon>
        <taxon>Metazoa</taxon>
        <taxon>Ecdysozoa</taxon>
        <taxon>Arthropoda</taxon>
        <taxon>Crustacea</taxon>
        <taxon>Multicrustacea</taxon>
        <taxon>Malacostraca</taxon>
        <taxon>Eumalacostraca</taxon>
        <taxon>Eucarida</taxon>
        <taxon>Decapoda</taxon>
        <taxon>Dendrobranchiata</taxon>
        <taxon>Penaeoidea</taxon>
        <taxon>Penaeidae</taxon>
        <taxon>Penaeus</taxon>
    </lineage>
</organism>
<reference evidence="3 4" key="2">
    <citation type="submission" date="2019-01" db="EMBL/GenBank/DDBJ databases">
        <title>The decoding of complex shrimp genome reveals the adaptation for benthos swimmer, frequently molting mechanism and breeding impact on genome.</title>
        <authorList>
            <person name="Sun Y."/>
            <person name="Gao Y."/>
            <person name="Yu Y."/>
        </authorList>
    </citation>
    <scope>NUCLEOTIDE SEQUENCE [LARGE SCALE GENOMIC DNA]</scope>
    <source>
        <tissue evidence="3">Muscle</tissue>
    </source>
</reference>
<keyword evidence="1" id="KW-1133">Transmembrane helix</keyword>
<evidence type="ECO:0000313" key="4">
    <source>
        <dbReference type="Proteomes" id="UP000283509"/>
    </source>
</evidence>
<dbReference type="AlphaFoldDB" id="A0A423T9L6"/>
<dbReference type="GO" id="GO:0016020">
    <property type="term" value="C:membrane"/>
    <property type="evidence" value="ECO:0007669"/>
    <property type="project" value="InterPro"/>
</dbReference>
<dbReference type="Pfam" id="PF24871">
    <property type="entry name" value="Piezo_TM1-24"/>
    <property type="match status" value="1"/>
</dbReference>
<evidence type="ECO:0000313" key="3">
    <source>
        <dbReference type="EMBL" id="ROT73145.1"/>
    </source>
</evidence>
<feature type="transmembrane region" description="Helical" evidence="1">
    <location>
        <begin position="6"/>
        <end position="32"/>
    </location>
</feature>
<gene>
    <name evidence="3" type="ORF">C7M84_008461</name>
</gene>
<evidence type="ECO:0000259" key="2">
    <source>
        <dbReference type="Pfam" id="PF24871"/>
    </source>
</evidence>
<dbReference type="PANTHER" id="PTHR47049:SF2">
    <property type="entry name" value="PIEZO-TYPE MECHANOSENSITIVE ION CHANNEL HOMOLOG"/>
    <property type="match status" value="1"/>
</dbReference>
<dbReference type="InterPro" id="IPR027272">
    <property type="entry name" value="Piezo"/>
</dbReference>
<name>A0A423T9L6_PENVA</name>
<dbReference type="EMBL" id="QCYY01002062">
    <property type="protein sequence ID" value="ROT73145.1"/>
    <property type="molecule type" value="Genomic_DNA"/>
</dbReference>
<comment type="caution">
    <text evidence="3">The sequence shown here is derived from an EMBL/GenBank/DDBJ whole genome shotgun (WGS) entry which is preliminary data.</text>
</comment>
<dbReference type="Proteomes" id="UP000283509">
    <property type="component" value="Unassembled WGS sequence"/>
</dbReference>
<protein>
    <submittedName>
        <fullName evidence="3">Putative piezo-type mechanosensitive ion channel component 2 isoform X1</fullName>
    </submittedName>
</protein>